<reference evidence="1 2" key="1">
    <citation type="submission" date="2018-03" db="EMBL/GenBank/DDBJ databases">
        <title>Genomic Encyclopedia of Archaeal and Bacterial Type Strains, Phase II (KMG-II): from individual species to whole genera.</title>
        <authorList>
            <person name="Goeker M."/>
        </authorList>
    </citation>
    <scope>NUCLEOTIDE SEQUENCE [LARGE SCALE GENOMIC DNA]</scope>
    <source>
        <strain evidence="1 2">DSM 45312</strain>
    </source>
</reference>
<proteinExistence type="predicted"/>
<evidence type="ECO:0000313" key="2">
    <source>
        <dbReference type="Proteomes" id="UP000240542"/>
    </source>
</evidence>
<gene>
    <name evidence="1" type="ORF">CLV63_115135</name>
</gene>
<organism evidence="1 2">
    <name type="scientific">Murinocardiopsis flavida</name>
    <dbReference type="NCBI Taxonomy" id="645275"/>
    <lineage>
        <taxon>Bacteria</taxon>
        <taxon>Bacillati</taxon>
        <taxon>Actinomycetota</taxon>
        <taxon>Actinomycetes</taxon>
        <taxon>Streptosporangiales</taxon>
        <taxon>Nocardiopsidaceae</taxon>
        <taxon>Murinocardiopsis</taxon>
    </lineage>
</organism>
<comment type="caution">
    <text evidence="1">The sequence shown here is derived from an EMBL/GenBank/DDBJ whole genome shotgun (WGS) entry which is preliminary data.</text>
</comment>
<dbReference type="RefSeq" id="WP_170134285.1">
    <property type="nucleotide sequence ID" value="NZ_PYGA01000015.1"/>
</dbReference>
<accession>A0A2P8DE50</accession>
<dbReference type="Proteomes" id="UP000240542">
    <property type="component" value="Unassembled WGS sequence"/>
</dbReference>
<keyword evidence="2" id="KW-1185">Reference proteome</keyword>
<name>A0A2P8DE50_9ACTN</name>
<sequence length="54" mass="5818">MAKVKQWLKYGLIAFLIFYLISQPEASADVIQTGLGGLMGAAESLSRFVNALSV</sequence>
<evidence type="ECO:0000313" key="1">
    <source>
        <dbReference type="EMBL" id="PSK95472.1"/>
    </source>
</evidence>
<dbReference type="AlphaFoldDB" id="A0A2P8DE50"/>
<protein>
    <submittedName>
        <fullName evidence="1">Uncharacterized protein</fullName>
    </submittedName>
</protein>
<dbReference type="EMBL" id="PYGA01000015">
    <property type="protein sequence ID" value="PSK95472.1"/>
    <property type="molecule type" value="Genomic_DNA"/>
</dbReference>